<accession>A0A929B7D9</accession>
<dbReference type="Proteomes" id="UP000598360">
    <property type="component" value="Unassembled WGS sequence"/>
</dbReference>
<dbReference type="EMBL" id="JADEYC010000001">
    <property type="protein sequence ID" value="MBE9372958.1"/>
    <property type="molecule type" value="Genomic_DNA"/>
</dbReference>
<gene>
    <name evidence="2" type="ORF">IQ251_00705</name>
</gene>
<evidence type="ECO:0000313" key="3">
    <source>
        <dbReference type="Proteomes" id="UP000598360"/>
    </source>
</evidence>
<organism evidence="2 3">
    <name type="scientific">Saccharopolyspora montiporae</name>
    <dbReference type="NCBI Taxonomy" id="2781240"/>
    <lineage>
        <taxon>Bacteria</taxon>
        <taxon>Bacillati</taxon>
        <taxon>Actinomycetota</taxon>
        <taxon>Actinomycetes</taxon>
        <taxon>Pseudonocardiales</taxon>
        <taxon>Pseudonocardiaceae</taxon>
        <taxon>Saccharopolyspora</taxon>
    </lineage>
</organism>
<reference evidence="2" key="1">
    <citation type="submission" date="2020-10" db="EMBL/GenBank/DDBJ databases">
        <title>Diversity and distribution of actinomycetes associated with coral in the coast of Hainan.</title>
        <authorList>
            <person name="Li F."/>
        </authorList>
    </citation>
    <scope>NUCLEOTIDE SEQUENCE</scope>
    <source>
        <strain evidence="2">HNM0983</strain>
    </source>
</reference>
<evidence type="ECO:0000256" key="1">
    <source>
        <dbReference type="SAM" id="Phobius"/>
    </source>
</evidence>
<protein>
    <submittedName>
        <fullName evidence="2">Uncharacterized protein</fullName>
    </submittedName>
</protein>
<name>A0A929B7D9_9PSEU</name>
<sequence length="65" mass="6896">MVRGVPNWRWLLDGAVLALTACVLLMIAASDTSSFLPRPVLWGAGAAAGLGALGCLVVWYRVRGR</sequence>
<keyword evidence="1" id="KW-1133">Transmembrane helix</keyword>
<keyword evidence="1" id="KW-0472">Membrane</keyword>
<comment type="caution">
    <text evidence="2">The sequence shown here is derived from an EMBL/GenBank/DDBJ whole genome shotgun (WGS) entry which is preliminary data.</text>
</comment>
<keyword evidence="3" id="KW-1185">Reference proteome</keyword>
<feature type="transmembrane region" description="Helical" evidence="1">
    <location>
        <begin position="40"/>
        <end position="60"/>
    </location>
</feature>
<keyword evidence="1" id="KW-0812">Transmembrane</keyword>
<dbReference type="AlphaFoldDB" id="A0A929B7D9"/>
<evidence type="ECO:0000313" key="2">
    <source>
        <dbReference type="EMBL" id="MBE9372958.1"/>
    </source>
</evidence>
<proteinExistence type="predicted"/>